<dbReference type="EMBL" id="CP042467">
    <property type="protein sequence ID" value="QED25932.1"/>
    <property type="molecule type" value="Genomic_DNA"/>
</dbReference>
<name>A0A5B8XJI1_9DELT</name>
<evidence type="ECO:0000313" key="1">
    <source>
        <dbReference type="EMBL" id="QED25932.1"/>
    </source>
</evidence>
<dbReference type="Proteomes" id="UP000321595">
    <property type="component" value="Chromosome"/>
</dbReference>
<dbReference type="SUPFAM" id="SSF51445">
    <property type="entry name" value="(Trans)glycosidases"/>
    <property type="match status" value="1"/>
</dbReference>
<sequence>MRSAMWAFVALLFISCGEDDDGVVEENRFPTLPAATPFSWADVEVGVGVRSGEAMGIATQRAEVLAEVSQTFPHAVLRLQTYDQGAQEVGEYLTFPAASTVTSRGPVDFRASNVGSGKLSARAQDLSDEIDEFSQLADAEFTEKSVVVDFWRLRRDWYVRWDGELGEEANTVGRGPYGFFRSDFSRSILDDIESTASALTPRYMVVGTEMERLVRTPEGNGVAPSEFANFMGFYQLAIERIRRASPETKIGFGINWNHFVEFVAPQYGGDGVSEIEALDTAFELLLLPLLERSDILALSVYAQPGDDGSSYEFLRRLESLYGLTLPVVVYEVGTPVESVVDYLRQKNFIDDFEAWMAGLPVEFVAWKGIANFDGSDTSNQEPTGRCEVFQDSARSLDMPAAGCYDGLVTSIFSKKEVFTYLQEKTAN</sequence>
<proteinExistence type="predicted"/>
<dbReference type="KEGG" id="bbae:FRD01_01375"/>
<evidence type="ECO:0000313" key="2">
    <source>
        <dbReference type="Proteomes" id="UP000321595"/>
    </source>
</evidence>
<reference evidence="1 2" key="1">
    <citation type="submission" date="2019-08" db="EMBL/GenBank/DDBJ databases">
        <authorList>
            <person name="Liang Q."/>
        </authorList>
    </citation>
    <scope>NUCLEOTIDE SEQUENCE [LARGE SCALE GENOMIC DNA]</scope>
    <source>
        <strain evidence="1 2">V1718</strain>
    </source>
</reference>
<dbReference type="OrthoDB" id="5488232at2"/>
<dbReference type="InterPro" id="IPR017853">
    <property type="entry name" value="GH"/>
</dbReference>
<keyword evidence="2" id="KW-1185">Reference proteome</keyword>
<dbReference type="PROSITE" id="PS51257">
    <property type="entry name" value="PROKAR_LIPOPROTEIN"/>
    <property type="match status" value="1"/>
</dbReference>
<gene>
    <name evidence="1" type="ORF">FRD01_01375</name>
</gene>
<protein>
    <submittedName>
        <fullName evidence="1">Uncharacterized protein</fullName>
    </submittedName>
</protein>
<organism evidence="1 2">
    <name type="scientific">Microvenator marinus</name>
    <dbReference type="NCBI Taxonomy" id="2600177"/>
    <lineage>
        <taxon>Bacteria</taxon>
        <taxon>Deltaproteobacteria</taxon>
        <taxon>Bradymonadales</taxon>
        <taxon>Microvenatoraceae</taxon>
        <taxon>Microvenator</taxon>
    </lineage>
</organism>
<dbReference type="RefSeq" id="WP_146956934.1">
    <property type="nucleotide sequence ID" value="NZ_CP042467.1"/>
</dbReference>
<accession>A0A5B8XJI1</accession>
<dbReference type="AlphaFoldDB" id="A0A5B8XJI1"/>